<keyword evidence="8 9" id="KW-0472">Membrane</keyword>
<dbReference type="Gene3D" id="3.30.70.1450">
    <property type="entry name" value="Regulator of K+ conductance, C-terminal domain"/>
    <property type="match status" value="1"/>
</dbReference>
<evidence type="ECO:0000256" key="9">
    <source>
        <dbReference type="SAM" id="Phobius"/>
    </source>
</evidence>
<feature type="transmembrane region" description="Helical" evidence="9">
    <location>
        <begin position="276"/>
        <end position="299"/>
    </location>
</feature>
<comment type="caution">
    <text evidence="11">The sequence shown here is derived from an EMBL/GenBank/DDBJ whole genome shotgun (WGS) entry which is preliminary data.</text>
</comment>
<proteinExistence type="inferred from homology"/>
<keyword evidence="12" id="KW-1185">Reference proteome</keyword>
<feature type="transmembrane region" description="Helical" evidence="9">
    <location>
        <begin position="59"/>
        <end position="77"/>
    </location>
</feature>
<dbReference type="PANTHER" id="PTHR43562:SF1">
    <property type="entry name" value="NA(+)_H(+) ANTIPORTER YJBQ-RELATED"/>
    <property type="match status" value="1"/>
</dbReference>
<feature type="transmembrane region" description="Helical" evidence="9">
    <location>
        <begin position="305"/>
        <end position="326"/>
    </location>
</feature>
<keyword evidence="3" id="KW-0813">Transport</keyword>
<evidence type="ECO:0000313" key="11">
    <source>
        <dbReference type="EMBL" id="MEB3102198.1"/>
    </source>
</evidence>
<feature type="transmembrane region" description="Helical" evidence="9">
    <location>
        <begin position="6"/>
        <end position="26"/>
    </location>
</feature>
<dbReference type="SUPFAM" id="SSF116726">
    <property type="entry name" value="TrkA C-terminal domain-like"/>
    <property type="match status" value="1"/>
</dbReference>
<dbReference type="InterPro" id="IPR036291">
    <property type="entry name" value="NAD(P)-bd_dom_sf"/>
</dbReference>
<keyword evidence="6 9" id="KW-1133">Transmembrane helix</keyword>
<comment type="subcellular location">
    <subcellularLocation>
        <location evidence="1">Membrane</location>
        <topology evidence="1">Multi-pass membrane protein</topology>
    </subcellularLocation>
</comment>
<dbReference type="InterPro" id="IPR006037">
    <property type="entry name" value="RCK_C"/>
</dbReference>
<dbReference type="EMBL" id="JAYJLD010000014">
    <property type="protein sequence ID" value="MEB3102198.1"/>
    <property type="molecule type" value="Genomic_DNA"/>
</dbReference>
<dbReference type="SUPFAM" id="SSF51735">
    <property type="entry name" value="NAD(P)-binding Rossmann-fold domains"/>
    <property type="match status" value="1"/>
</dbReference>
<evidence type="ECO:0000313" key="12">
    <source>
        <dbReference type="Proteomes" id="UP001310386"/>
    </source>
</evidence>
<feature type="transmembrane region" description="Helical" evidence="9">
    <location>
        <begin position="369"/>
        <end position="389"/>
    </location>
</feature>
<feature type="domain" description="RCK C-terminal" evidence="10">
    <location>
        <begin position="531"/>
        <end position="610"/>
    </location>
</feature>
<reference evidence="11" key="1">
    <citation type="submission" date="2023-12" db="EMBL/GenBank/DDBJ databases">
        <title>Fervidustalea candida gen. nov., sp. nov., a novel member of the family Paenibacillaceae isolated from a geothermal area.</title>
        <authorList>
            <person name="Li W.-J."/>
            <person name="Jiao J.-Y."/>
            <person name="Chen Y."/>
        </authorList>
    </citation>
    <scope>NUCLEOTIDE SEQUENCE</scope>
    <source>
        <strain evidence="11">SYSU GA230002</strain>
    </source>
</reference>
<feature type="transmembrane region" description="Helical" evidence="9">
    <location>
        <begin position="188"/>
        <end position="207"/>
    </location>
</feature>
<gene>
    <name evidence="11" type="ORF">VF724_11045</name>
</gene>
<evidence type="ECO:0000256" key="5">
    <source>
        <dbReference type="ARBA" id="ARBA00022692"/>
    </source>
</evidence>
<dbReference type="Pfam" id="PF00999">
    <property type="entry name" value="Na_H_Exchanger"/>
    <property type="match status" value="1"/>
</dbReference>
<organism evidence="11 12">
    <name type="scientific">Ferviditalea candida</name>
    <dbReference type="NCBI Taxonomy" id="3108399"/>
    <lineage>
        <taxon>Bacteria</taxon>
        <taxon>Bacillati</taxon>
        <taxon>Bacillota</taxon>
        <taxon>Bacilli</taxon>
        <taxon>Bacillales</taxon>
        <taxon>Paenibacillaceae</taxon>
        <taxon>Ferviditalea</taxon>
    </lineage>
</organism>
<feature type="transmembrane region" description="Helical" evidence="9">
    <location>
        <begin position="335"/>
        <end position="357"/>
    </location>
</feature>
<dbReference type="Pfam" id="PF02254">
    <property type="entry name" value="TrkA_N"/>
    <property type="match status" value="1"/>
</dbReference>
<sequence length="610" mass="67815">MQNTTESLMSLMIVVSLSFLVPIILYKFRIKMIPVVVAEIIVGLIIGKSGLNLVGEDKWLEYISLFGLIFLMFLSGLEIDFSAFSRKKSSSASQTNPLLTSSLIFLGILIISYLLSLSLVAMGLASRPFLMTLIISTVSLGIVVPVLKEKKWIETELGQAVLLVTVLADFFTMVMLAVYIGFESKNTSKMITLLLFFAVVSVSYFFIKRFASGKTFLGLAQSTSQIATRATFTLILLFVVLSDSMGADSILGAFLAGVIVALLSPKKEFVHQLDSFGYGFLIPIFFVMVGVKMEVWPLFTDFRLLLLIPLLLIYIFISKMIPALILKRWFSWRQVIGSGVILSTTLSLVIAASTIALNMGMISEQLHGALILVAVLSSLIFPVTFSRLFPEAESRKQVVSIVGANHISLPVARDLQKEGYIVHIYTSNLSGELQNASLDHEKGYTIHYVDRLQPDILQNEEAFNADAAVFVSIEDEVNVRLARHAVESGLKRIVVRVETPEMHEHLQTEGFTVFSTLFASRTLLKALIENPSAVRLITQDDSIREITVDNPRYHETLLRQLPFLGDVLILRIYRGESFIVPHGNTNIRMGDRLLVSGNPEHIAALKRTLE</sequence>
<feature type="transmembrane region" description="Helical" evidence="9">
    <location>
        <begin position="98"/>
        <end position="123"/>
    </location>
</feature>
<evidence type="ECO:0000256" key="3">
    <source>
        <dbReference type="ARBA" id="ARBA00022448"/>
    </source>
</evidence>
<protein>
    <submittedName>
        <fullName evidence="11">Monovalent cation:proton antiporter family protein</fullName>
    </submittedName>
</protein>
<feature type="transmembrane region" description="Helical" evidence="9">
    <location>
        <begin position="129"/>
        <end position="148"/>
    </location>
</feature>
<feature type="transmembrane region" description="Helical" evidence="9">
    <location>
        <begin position="160"/>
        <end position="182"/>
    </location>
</feature>
<dbReference type="PROSITE" id="PS51202">
    <property type="entry name" value="RCK_C"/>
    <property type="match status" value="1"/>
</dbReference>
<evidence type="ECO:0000259" key="10">
    <source>
        <dbReference type="PROSITE" id="PS51202"/>
    </source>
</evidence>
<evidence type="ECO:0000256" key="4">
    <source>
        <dbReference type="ARBA" id="ARBA00022449"/>
    </source>
</evidence>
<name>A0ABU5ZJ18_9BACL</name>
<dbReference type="InterPro" id="IPR038770">
    <property type="entry name" value="Na+/solute_symporter_sf"/>
</dbReference>
<keyword evidence="7" id="KW-0406">Ion transport</keyword>
<dbReference type="InterPro" id="IPR036721">
    <property type="entry name" value="RCK_C_sf"/>
</dbReference>
<feature type="transmembrane region" description="Helical" evidence="9">
    <location>
        <begin position="247"/>
        <end position="264"/>
    </location>
</feature>
<comment type="similarity">
    <text evidence="2">Belongs to the monovalent cation:proton antiporter 2 (CPA2) transporter (TC 2.A.37) family.</text>
</comment>
<keyword evidence="4" id="KW-0050">Antiport</keyword>
<evidence type="ECO:0000256" key="7">
    <source>
        <dbReference type="ARBA" id="ARBA00023065"/>
    </source>
</evidence>
<feature type="transmembrane region" description="Helical" evidence="9">
    <location>
        <begin position="33"/>
        <end position="53"/>
    </location>
</feature>
<dbReference type="InterPro" id="IPR006153">
    <property type="entry name" value="Cation/H_exchanger_TM"/>
</dbReference>
<evidence type="ECO:0000256" key="2">
    <source>
        <dbReference type="ARBA" id="ARBA00005551"/>
    </source>
</evidence>
<dbReference type="RefSeq" id="WP_371754315.1">
    <property type="nucleotide sequence ID" value="NZ_JAYJLD010000014.1"/>
</dbReference>
<dbReference type="Gene3D" id="1.20.1530.20">
    <property type="match status" value="1"/>
</dbReference>
<evidence type="ECO:0000256" key="6">
    <source>
        <dbReference type="ARBA" id="ARBA00022989"/>
    </source>
</evidence>
<dbReference type="InterPro" id="IPR003148">
    <property type="entry name" value="RCK_N"/>
</dbReference>
<dbReference type="PANTHER" id="PTHR43562">
    <property type="entry name" value="NAPA-TYPE SODIUM/HYDROGEN ANTIPORTER"/>
    <property type="match status" value="1"/>
</dbReference>
<dbReference type="Gene3D" id="3.40.50.720">
    <property type="entry name" value="NAD(P)-binding Rossmann-like Domain"/>
    <property type="match status" value="1"/>
</dbReference>
<keyword evidence="5 9" id="KW-0812">Transmembrane</keyword>
<evidence type="ECO:0000256" key="1">
    <source>
        <dbReference type="ARBA" id="ARBA00004141"/>
    </source>
</evidence>
<dbReference type="Pfam" id="PF02080">
    <property type="entry name" value="TrkA_C"/>
    <property type="match status" value="1"/>
</dbReference>
<accession>A0ABU5ZJ18</accession>
<evidence type="ECO:0000256" key="8">
    <source>
        <dbReference type="ARBA" id="ARBA00023136"/>
    </source>
</evidence>
<dbReference type="Proteomes" id="UP001310386">
    <property type="component" value="Unassembled WGS sequence"/>
</dbReference>